<evidence type="ECO:0000313" key="2">
    <source>
        <dbReference type="Proteomes" id="UP000053989"/>
    </source>
</evidence>
<name>A0A0C2ZRF5_9AGAM</name>
<reference evidence="1 2" key="1">
    <citation type="submission" date="2014-04" db="EMBL/GenBank/DDBJ databases">
        <authorList>
            <consortium name="DOE Joint Genome Institute"/>
            <person name="Kuo A."/>
            <person name="Kohler A."/>
            <person name="Nagy L.G."/>
            <person name="Floudas D."/>
            <person name="Copeland A."/>
            <person name="Barry K.W."/>
            <person name="Cichocki N."/>
            <person name="Veneault-Fourrey C."/>
            <person name="LaButti K."/>
            <person name="Lindquist E.A."/>
            <person name="Lipzen A."/>
            <person name="Lundell T."/>
            <person name="Morin E."/>
            <person name="Murat C."/>
            <person name="Sun H."/>
            <person name="Tunlid A."/>
            <person name="Henrissat B."/>
            <person name="Grigoriev I.V."/>
            <person name="Hibbett D.S."/>
            <person name="Martin F."/>
            <person name="Nordberg H.P."/>
            <person name="Cantor M.N."/>
            <person name="Hua S.X."/>
        </authorList>
    </citation>
    <scope>NUCLEOTIDE SEQUENCE [LARGE SCALE GENOMIC DNA]</scope>
    <source>
        <strain evidence="1 2">Foug A</strain>
    </source>
</reference>
<dbReference type="AlphaFoldDB" id="A0A0C2ZRF5"/>
<dbReference type="InParanoid" id="A0A0C2ZRF5"/>
<proteinExistence type="predicted"/>
<dbReference type="Proteomes" id="UP000053989">
    <property type="component" value="Unassembled WGS sequence"/>
</dbReference>
<dbReference type="HOGENOM" id="CLU_103878_0_0_1"/>
<organism evidence="1 2">
    <name type="scientific">Scleroderma citrinum Foug A</name>
    <dbReference type="NCBI Taxonomy" id="1036808"/>
    <lineage>
        <taxon>Eukaryota</taxon>
        <taxon>Fungi</taxon>
        <taxon>Dikarya</taxon>
        <taxon>Basidiomycota</taxon>
        <taxon>Agaricomycotina</taxon>
        <taxon>Agaricomycetes</taxon>
        <taxon>Agaricomycetidae</taxon>
        <taxon>Boletales</taxon>
        <taxon>Sclerodermatineae</taxon>
        <taxon>Sclerodermataceae</taxon>
        <taxon>Scleroderma</taxon>
    </lineage>
</organism>
<dbReference type="OrthoDB" id="3262259at2759"/>
<dbReference type="EMBL" id="KN822140">
    <property type="protein sequence ID" value="KIM55152.1"/>
    <property type="molecule type" value="Genomic_DNA"/>
</dbReference>
<accession>A0A0C2ZRF5</accession>
<sequence length="178" mass="20187">MDDDFPIVVHAIYLDLLDSLEGTYSLSYDIDSHKTEDTLPFRWDVNHSSAYCELKKALWDGGFQQLQLSDWSCDDTDAADAFWTMLTLGRISPPSKLPTTTKGLKIHHIPDWIYDITEDIQLGNTYYPELSGPAPANLVPPHVPAIIPHEMLALPNHTRNSEEARDVNNWRVAPDEEL</sequence>
<keyword evidence="2" id="KW-1185">Reference proteome</keyword>
<protein>
    <submittedName>
        <fullName evidence="1">Uncharacterized protein</fullName>
    </submittedName>
</protein>
<evidence type="ECO:0000313" key="1">
    <source>
        <dbReference type="EMBL" id="KIM55152.1"/>
    </source>
</evidence>
<reference evidence="2" key="2">
    <citation type="submission" date="2015-01" db="EMBL/GenBank/DDBJ databases">
        <title>Evolutionary Origins and Diversification of the Mycorrhizal Mutualists.</title>
        <authorList>
            <consortium name="DOE Joint Genome Institute"/>
            <consortium name="Mycorrhizal Genomics Consortium"/>
            <person name="Kohler A."/>
            <person name="Kuo A."/>
            <person name="Nagy L.G."/>
            <person name="Floudas D."/>
            <person name="Copeland A."/>
            <person name="Barry K.W."/>
            <person name="Cichocki N."/>
            <person name="Veneault-Fourrey C."/>
            <person name="LaButti K."/>
            <person name="Lindquist E.A."/>
            <person name="Lipzen A."/>
            <person name="Lundell T."/>
            <person name="Morin E."/>
            <person name="Murat C."/>
            <person name="Riley R."/>
            <person name="Ohm R."/>
            <person name="Sun H."/>
            <person name="Tunlid A."/>
            <person name="Henrissat B."/>
            <person name="Grigoriev I.V."/>
            <person name="Hibbett D.S."/>
            <person name="Martin F."/>
        </authorList>
    </citation>
    <scope>NUCLEOTIDE SEQUENCE [LARGE SCALE GENOMIC DNA]</scope>
    <source>
        <strain evidence="2">Foug A</strain>
    </source>
</reference>
<gene>
    <name evidence="1" type="ORF">SCLCIDRAFT_135241</name>
</gene>